<dbReference type="Proteomes" id="UP000199109">
    <property type="component" value="Unassembled WGS sequence"/>
</dbReference>
<keyword evidence="1" id="KW-0472">Membrane</keyword>
<feature type="transmembrane region" description="Helical" evidence="1">
    <location>
        <begin position="12"/>
        <end position="30"/>
    </location>
</feature>
<reference evidence="2 3" key="1">
    <citation type="submission" date="2016-10" db="EMBL/GenBank/DDBJ databases">
        <authorList>
            <person name="de Groot N.N."/>
        </authorList>
    </citation>
    <scope>NUCLEOTIDE SEQUENCE [LARGE SCALE GENOMIC DNA]</scope>
    <source>
        <strain evidence="2 3">DSM 23421</strain>
    </source>
</reference>
<keyword evidence="3" id="KW-1185">Reference proteome</keyword>
<proteinExistence type="predicted"/>
<accession>A0A1G6YHS6</accession>
<evidence type="ECO:0000313" key="3">
    <source>
        <dbReference type="Proteomes" id="UP000199109"/>
    </source>
</evidence>
<dbReference type="STRING" id="641691.SAMN05421636_102261"/>
<keyword evidence="1" id="KW-1133">Transmembrane helix</keyword>
<name>A0A1G6YHS6_9FLAO</name>
<dbReference type="RefSeq" id="WP_091866085.1">
    <property type="nucleotide sequence ID" value="NZ_FNAO01000002.1"/>
</dbReference>
<evidence type="ECO:0000256" key="1">
    <source>
        <dbReference type="SAM" id="Phobius"/>
    </source>
</evidence>
<sequence length="61" mass="7358">MHFYDGHFGGMHFIWIAILSWIFFVPYGILYQESKKDSPKDILDRRYAKGEIAKEEYEEIK</sequence>
<gene>
    <name evidence="2" type="ORF">SAMN05421636_102261</name>
</gene>
<dbReference type="EMBL" id="FNAO01000002">
    <property type="protein sequence ID" value="SDD89821.1"/>
    <property type="molecule type" value="Genomic_DNA"/>
</dbReference>
<protein>
    <submittedName>
        <fullName evidence="2">Putative membrane protein</fullName>
    </submittedName>
</protein>
<evidence type="ECO:0000313" key="2">
    <source>
        <dbReference type="EMBL" id="SDD89821.1"/>
    </source>
</evidence>
<keyword evidence="1" id="KW-0812">Transmembrane</keyword>
<dbReference type="OrthoDB" id="5421551at2"/>
<dbReference type="AlphaFoldDB" id="A0A1G6YHS6"/>
<organism evidence="2 3">
    <name type="scientific">Pricia antarctica</name>
    <dbReference type="NCBI Taxonomy" id="641691"/>
    <lineage>
        <taxon>Bacteria</taxon>
        <taxon>Pseudomonadati</taxon>
        <taxon>Bacteroidota</taxon>
        <taxon>Flavobacteriia</taxon>
        <taxon>Flavobacteriales</taxon>
        <taxon>Flavobacteriaceae</taxon>
        <taxon>Pricia</taxon>
    </lineage>
</organism>